<dbReference type="InterPro" id="IPR044613">
    <property type="entry name" value="Nep1/2-like"/>
</dbReference>
<dbReference type="Proteomes" id="UP000719412">
    <property type="component" value="Unassembled WGS sequence"/>
</dbReference>
<reference evidence="6" key="1">
    <citation type="journal article" date="2020" name="J Insects Food Feed">
        <title>The yellow mealworm (Tenebrio molitor) genome: a resource for the emerging insects as food and feed industry.</title>
        <authorList>
            <person name="Eriksson T."/>
            <person name="Andere A."/>
            <person name="Kelstrup H."/>
            <person name="Emery V."/>
            <person name="Picard C."/>
        </authorList>
    </citation>
    <scope>NUCLEOTIDE SEQUENCE</scope>
    <source>
        <strain evidence="6">Stoneville</strain>
        <tissue evidence="6">Whole head</tissue>
    </source>
</reference>
<comment type="caution">
    <text evidence="6">The sequence shown here is derived from an EMBL/GenBank/DDBJ whole genome shotgun (WGS) entry which is preliminary data.</text>
</comment>
<dbReference type="PROSITE" id="PS50600">
    <property type="entry name" value="ULP_PROTEASE"/>
    <property type="match status" value="1"/>
</dbReference>
<evidence type="ECO:0000256" key="3">
    <source>
        <dbReference type="ARBA" id="ARBA00022801"/>
    </source>
</evidence>
<feature type="domain" description="Ubiquitin-like protease family profile" evidence="5">
    <location>
        <begin position="13"/>
        <end position="171"/>
    </location>
</feature>
<name>A0A8J6LA42_TENMO</name>
<dbReference type="GO" id="GO:0019784">
    <property type="term" value="F:deNEDDylase activity"/>
    <property type="evidence" value="ECO:0007669"/>
    <property type="project" value="InterPro"/>
</dbReference>
<keyword evidence="3" id="KW-0378">Hydrolase</keyword>
<dbReference type="InterPro" id="IPR003653">
    <property type="entry name" value="Peptidase_C48_C"/>
</dbReference>
<dbReference type="GO" id="GO:0000338">
    <property type="term" value="P:protein deneddylation"/>
    <property type="evidence" value="ECO:0007669"/>
    <property type="project" value="TreeGrafter"/>
</dbReference>
<dbReference type="PANTHER" id="PTHR46468:SF1">
    <property type="entry name" value="SENTRIN-SPECIFIC PROTEASE 8"/>
    <property type="match status" value="1"/>
</dbReference>
<dbReference type="GO" id="GO:0008234">
    <property type="term" value="F:cysteine-type peptidase activity"/>
    <property type="evidence" value="ECO:0007669"/>
    <property type="project" value="UniProtKB-KW"/>
</dbReference>
<evidence type="ECO:0000313" key="7">
    <source>
        <dbReference type="Proteomes" id="UP000719412"/>
    </source>
</evidence>
<organism evidence="6 7">
    <name type="scientific">Tenebrio molitor</name>
    <name type="common">Yellow mealworm beetle</name>
    <dbReference type="NCBI Taxonomy" id="7067"/>
    <lineage>
        <taxon>Eukaryota</taxon>
        <taxon>Metazoa</taxon>
        <taxon>Ecdysozoa</taxon>
        <taxon>Arthropoda</taxon>
        <taxon>Hexapoda</taxon>
        <taxon>Insecta</taxon>
        <taxon>Pterygota</taxon>
        <taxon>Neoptera</taxon>
        <taxon>Endopterygota</taxon>
        <taxon>Coleoptera</taxon>
        <taxon>Polyphaga</taxon>
        <taxon>Cucujiformia</taxon>
        <taxon>Tenebrionidae</taxon>
        <taxon>Tenebrio</taxon>
    </lineage>
</organism>
<evidence type="ECO:0000259" key="5">
    <source>
        <dbReference type="PROSITE" id="PS50600"/>
    </source>
</evidence>
<evidence type="ECO:0000256" key="2">
    <source>
        <dbReference type="ARBA" id="ARBA00022670"/>
    </source>
</evidence>
<dbReference type="AlphaFoldDB" id="A0A8J6LA42"/>
<reference evidence="6" key="2">
    <citation type="submission" date="2021-08" db="EMBL/GenBank/DDBJ databases">
        <authorList>
            <person name="Eriksson T."/>
        </authorList>
    </citation>
    <scope>NUCLEOTIDE SEQUENCE</scope>
    <source>
        <strain evidence="6">Stoneville</strain>
        <tissue evidence="6">Whole head</tissue>
    </source>
</reference>
<evidence type="ECO:0000256" key="4">
    <source>
        <dbReference type="ARBA" id="ARBA00022807"/>
    </source>
</evidence>
<dbReference type="InterPro" id="IPR038765">
    <property type="entry name" value="Papain-like_cys_pep_sf"/>
</dbReference>
<evidence type="ECO:0000256" key="1">
    <source>
        <dbReference type="ARBA" id="ARBA00005234"/>
    </source>
</evidence>
<gene>
    <name evidence="6" type="ORF">GEV33_011043</name>
</gene>
<sequence>MNKDPIILSYDESLLRKSDLDLLYGPHWLNDNIISFYFEYLKNTFKAAPYILFVSPEVTQCIKIIPSSQVKVFLDPLEANSKRFIFFALNDNERPQTAGGSHWSLLLFSRSDETLYHFDSSRGLNCEQAENFAKKLFSYLNIRGHFKEKMSAQQTNGYDCGIYLICYAEHLAQHLVTYQTVDYFYSDDDVRNSVGTMRNEIVNVIERLRG</sequence>
<protein>
    <recommendedName>
        <fullName evidence="5">Ubiquitin-like protease family profile domain-containing protein</fullName>
    </recommendedName>
</protein>
<proteinExistence type="inferred from homology"/>
<keyword evidence="7" id="KW-1185">Reference proteome</keyword>
<dbReference type="PANTHER" id="PTHR46468">
    <property type="entry name" value="SENTRIN-SPECIFIC PROTEASE 8"/>
    <property type="match status" value="1"/>
</dbReference>
<evidence type="ECO:0000313" key="6">
    <source>
        <dbReference type="EMBL" id="KAH0811748.1"/>
    </source>
</evidence>
<comment type="similarity">
    <text evidence="1">Belongs to the peptidase C48 family.</text>
</comment>
<keyword evidence="2" id="KW-0645">Protease</keyword>
<dbReference type="Pfam" id="PF02902">
    <property type="entry name" value="Peptidase_C48"/>
    <property type="match status" value="1"/>
</dbReference>
<accession>A0A8J6LA42</accession>
<dbReference type="GO" id="GO:0006508">
    <property type="term" value="P:proteolysis"/>
    <property type="evidence" value="ECO:0007669"/>
    <property type="project" value="UniProtKB-KW"/>
</dbReference>
<dbReference type="EMBL" id="JABDTM020026582">
    <property type="protein sequence ID" value="KAH0811748.1"/>
    <property type="molecule type" value="Genomic_DNA"/>
</dbReference>
<dbReference type="Gene3D" id="3.40.395.10">
    <property type="entry name" value="Adenoviral Proteinase, Chain A"/>
    <property type="match status" value="1"/>
</dbReference>
<keyword evidence="4" id="KW-0788">Thiol protease</keyword>
<dbReference type="SUPFAM" id="SSF54001">
    <property type="entry name" value="Cysteine proteinases"/>
    <property type="match status" value="1"/>
</dbReference>